<accession>A0A4C1Z612</accession>
<proteinExistence type="predicted"/>
<gene>
    <name evidence="1" type="ORF">EVAR_32146_1</name>
</gene>
<comment type="caution">
    <text evidence="1">The sequence shown here is derived from an EMBL/GenBank/DDBJ whole genome shotgun (WGS) entry which is preliminary data.</text>
</comment>
<dbReference type="AlphaFoldDB" id="A0A4C1Z612"/>
<keyword evidence="2" id="KW-1185">Reference proteome</keyword>
<dbReference type="EMBL" id="BGZK01001544">
    <property type="protein sequence ID" value="GBP82045.1"/>
    <property type="molecule type" value="Genomic_DNA"/>
</dbReference>
<organism evidence="1 2">
    <name type="scientific">Eumeta variegata</name>
    <name type="common">Bagworm moth</name>
    <name type="synonym">Eumeta japonica</name>
    <dbReference type="NCBI Taxonomy" id="151549"/>
    <lineage>
        <taxon>Eukaryota</taxon>
        <taxon>Metazoa</taxon>
        <taxon>Ecdysozoa</taxon>
        <taxon>Arthropoda</taxon>
        <taxon>Hexapoda</taxon>
        <taxon>Insecta</taxon>
        <taxon>Pterygota</taxon>
        <taxon>Neoptera</taxon>
        <taxon>Endopterygota</taxon>
        <taxon>Lepidoptera</taxon>
        <taxon>Glossata</taxon>
        <taxon>Ditrysia</taxon>
        <taxon>Tineoidea</taxon>
        <taxon>Psychidae</taxon>
        <taxon>Oiketicinae</taxon>
        <taxon>Eumeta</taxon>
    </lineage>
</organism>
<dbReference type="Proteomes" id="UP000299102">
    <property type="component" value="Unassembled WGS sequence"/>
</dbReference>
<protein>
    <submittedName>
        <fullName evidence="1">Uncharacterized protein</fullName>
    </submittedName>
</protein>
<name>A0A4C1Z612_EUMVA</name>
<evidence type="ECO:0000313" key="2">
    <source>
        <dbReference type="Proteomes" id="UP000299102"/>
    </source>
</evidence>
<evidence type="ECO:0000313" key="1">
    <source>
        <dbReference type="EMBL" id="GBP82045.1"/>
    </source>
</evidence>
<sequence>MEGAIVGVPLRDKMENEEIDRRIAVSDIAQRINRRRKSEVRERCGLEEDVITGIDKGRQCTGDSAEVYMGGDDHICSGGLHPRLTLDNDIKKL</sequence>
<reference evidence="1 2" key="1">
    <citation type="journal article" date="2019" name="Commun. Biol.">
        <title>The bagworm genome reveals a unique fibroin gene that provides high tensile strength.</title>
        <authorList>
            <person name="Kono N."/>
            <person name="Nakamura H."/>
            <person name="Ohtoshi R."/>
            <person name="Tomita M."/>
            <person name="Numata K."/>
            <person name="Arakawa K."/>
        </authorList>
    </citation>
    <scope>NUCLEOTIDE SEQUENCE [LARGE SCALE GENOMIC DNA]</scope>
</reference>